<evidence type="ECO:0000313" key="11">
    <source>
        <dbReference type="Proteomes" id="UP000193404"/>
    </source>
</evidence>
<dbReference type="Pfam" id="PF23023">
    <property type="entry name" value="Anti-Pycsar_Apyc1"/>
    <property type="match status" value="1"/>
</dbReference>
<evidence type="ECO:0000313" key="10">
    <source>
        <dbReference type="EMBL" id="ARM76410.1"/>
    </source>
</evidence>
<comment type="subunit">
    <text evidence="1 8">Homodimer.</text>
</comment>
<evidence type="ECO:0000256" key="1">
    <source>
        <dbReference type="ARBA" id="ARBA00011738"/>
    </source>
</evidence>
<comment type="function">
    <text evidence="8">Zinc phosphodiesterase, which displays some tRNA 3'-processing endonuclease activity. Probably involved in tRNA maturation, by removing a 3'-trailer from precursor tRNA.</text>
</comment>
<evidence type="ECO:0000256" key="5">
    <source>
        <dbReference type="ARBA" id="ARBA00022759"/>
    </source>
</evidence>
<reference evidence="10 11" key="1">
    <citation type="submission" date="2017-03" db="EMBL/GenBank/DDBJ databases">
        <title>Sulfur activation and transportation mechanism of thermophilic Archaea Acidianus manzaensis YN-25.</title>
        <authorList>
            <person name="Ma Y."/>
            <person name="Yang Y."/>
            <person name="Xia J."/>
        </authorList>
    </citation>
    <scope>NUCLEOTIDE SEQUENCE [LARGE SCALE GENOMIC DNA]</scope>
    <source>
        <strain evidence="10 11">YN-25</strain>
    </source>
</reference>
<feature type="binding site" evidence="8">
    <location>
        <position position="199"/>
    </location>
    <ligand>
        <name>Zn(2+)</name>
        <dbReference type="ChEBI" id="CHEBI:29105"/>
        <label>1</label>
        <note>catalytic</note>
    </ligand>
</feature>
<keyword evidence="3 8" id="KW-0540">Nuclease</keyword>
<keyword evidence="2 8" id="KW-0819">tRNA processing</keyword>
<dbReference type="RefSeq" id="WP_148692199.1">
    <property type="nucleotide sequence ID" value="NZ_CP020477.1"/>
</dbReference>
<dbReference type="InterPro" id="IPR001279">
    <property type="entry name" value="Metallo-B-lactamas"/>
</dbReference>
<dbReference type="InterPro" id="IPR013471">
    <property type="entry name" value="RNase_Z/BN"/>
</dbReference>
<feature type="domain" description="Metallo-beta-lactamase" evidence="9">
    <location>
        <begin position="185"/>
        <end position="256"/>
    </location>
</feature>
<dbReference type="PANTHER" id="PTHR46018:SF2">
    <property type="entry name" value="ZINC PHOSPHODIESTERASE ELAC PROTEIN 1"/>
    <property type="match status" value="1"/>
</dbReference>
<gene>
    <name evidence="8" type="primary">rnz</name>
    <name evidence="10" type="ORF">B6F84_10520</name>
</gene>
<dbReference type="InterPro" id="IPR036866">
    <property type="entry name" value="RibonucZ/Hydroxyglut_hydro"/>
</dbReference>
<proteinExistence type="inferred from homology"/>
<sequence length="289" mass="32824">MIKVFFVGTGGGAPSKRGLPAFIVRREAFNALLDCGEGTQVTMIRHKLNIMSLKVIAITHLHADHVLGLPALIQTMNMYNRTEKLYILGNNVDKLLKGVFENTYFSPNFEIEYVNEYKDNEISIKPFKTCHVVPSQGYLIEEKDRINIDIERLKKEGISDWRIIRQLKEGKEVRFNGKTLYPDDFLIKRKGIRIAYTGDTSICDNVIKTVKGVDLLMHDSTFLDDINAREYGHSTASDAATVGKEADVKRLALVHISGRYDNDYEIEEAAKKIFSKSFVPEDLSLYILN</sequence>
<dbReference type="NCBIfam" id="NF000801">
    <property type="entry name" value="PRK00055.1-3"/>
    <property type="match status" value="1"/>
</dbReference>
<feature type="binding site" evidence="8">
    <location>
        <position position="64"/>
    </location>
    <ligand>
        <name>Zn(2+)</name>
        <dbReference type="ChEBI" id="CHEBI:29105"/>
        <label>2</label>
        <note>catalytic</note>
    </ligand>
</feature>
<keyword evidence="11" id="KW-1185">Reference proteome</keyword>
<organism evidence="10 11">
    <name type="scientific">Acidianus manzaensis</name>
    <dbReference type="NCBI Taxonomy" id="282676"/>
    <lineage>
        <taxon>Archaea</taxon>
        <taxon>Thermoproteota</taxon>
        <taxon>Thermoprotei</taxon>
        <taxon>Sulfolobales</taxon>
        <taxon>Sulfolobaceae</taxon>
        <taxon>Acidianus</taxon>
    </lineage>
</organism>
<dbReference type="STRING" id="282676.B6F84_10520"/>
<feature type="binding site" evidence="8">
    <location>
        <position position="65"/>
    </location>
    <ligand>
        <name>Zn(2+)</name>
        <dbReference type="ChEBI" id="CHEBI:29105"/>
        <label>2</label>
        <note>catalytic</note>
    </ligand>
</feature>
<dbReference type="Pfam" id="PF12706">
    <property type="entry name" value="Lactamase_B_2"/>
    <property type="match status" value="1"/>
</dbReference>
<dbReference type="OrthoDB" id="85118at2157"/>
<dbReference type="SUPFAM" id="SSF56281">
    <property type="entry name" value="Metallo-hydrolase/oxidoreductase"/>
    <property type="match status" value="1"/>
</dbReference>
<evidence type="ECO:0000256" key="4">
    <source>
        <dbReference type="ARBA" id="ARBA00022723"/>
    </source>
</evidence>
<comment type="similarity">
    <text evidence="8">Belongs to the RNase Z family.</text>
</comment>
<keyword evidence="5 8" id="KW-0255">Endonuclease</keyword>
<feature type="active site" description="Proton acceptor" evidence="8">
    <location>
        <position position="64"/>
    </location>
</feature>
<dbReference type="Proteomes" id="UP000193404">
    <property type="component" value="Chromosome"/>
</dbReference>
<evidence type="ECO:0000256" key="7">
    <source>
        <dbReference type="ARBA" id="ARBA00022833"/>
    </source>
</evidence>
<protein>
    <recommendedName>
        <fullName evidence="8">Ribonuclease Z</fullName>
        <shortName evidence="8">RNase Z</shortName>
        <ecNumber evidence="8">3.1.26.11</ecNumber>
    </recommendedName>
    <alternativeName>
        <fullName evidence="8">tRNA 3 endonuclease</fullName>
    </alternativeName>
    <alternativeName>
        <fullName evidence="8">tRNase Z</fullName>
    </alternativeName>
</protein>
<dbReference type="KEGG" id="aman:B6F84_10520"/>
<dbReference type="GO" id="GO:0008270">
    <property type="term" value="F:zinc ion binding"/>
    <property type="evidence" value="ECO:0007669"/>
    <property type="project" value="UniProtKB-UniRule"/>
</dbReference>
<comment type="cofactor">
    <cofactor evidence="8">
        <name>Zn(2+)</name>
        <dbReference type="ChEBI" id="CHEBI:29105"/>
    </cofactor>
    <text evidence="8">Binds 2 Zn(2+) ions.</text>
</comment>
<name>A0A1W6K1P9_9CREN</name>
<dbReference type="EC" id="3.1.26.11" evidence="8"/>
<dbReference type="EMBL" id="CP020477">
    <property type="protein sequence ID" value="ARM76410.1"/>
    <property type="molecule type" value="Genomic_DNA"/>
</dbReference>
<keyword evidence="6 8" id="KW-0378">Hydrolase</keyword>
<keyword evidence="4 8" id="KW-0479">Metal-binding</keyword>
<evidence type="ECO:0000256" key="2">
    <source>
        <dbReference type="ARBA" id="ARBA00022694"/>
    </source>
</evidence>
<dbReference type="AlphaFoldDB" id="A0A1W6K1P9"/>
<dbReference type="HAMAP" id="MF_01818">
    <property type="entry name" value="RNase_Z_BN"/>
    <property type="match status" value="1"/>
</dbReference>
<keyword evidence="7 8" id="KW-0862">Zinc</keyword>
<feature type="binding site" evidence="8">
    <location>
        <position position="62"/>
    </location>
    <ligand>
        <name>Zn(2+)</name>
        <dbReference type="ChEBI" id="CHEBI:29105"/>
        <label>1</label>
        <note>catalytic</note>
    </ligand>
</feature>
<evidence type="ECO:0000256" key="8">
    <source>
        <dbReference type="HAMAP-Rule" id="MF_01818"/>
    </source>
</evidence>
<feature type="binding site" evidence="8">
    <location>
        <position position="60"/>
    </location>
    <ligand>
        <name>Zn(2+)</name>
        <dbReference type="ChEBI" id="CHEBI:29105"/>
        <label>1</label>
        <note>catalytic</note>
    </ligand>
</feature>
<evidence type="ECO:0000256" key="6">
    <source>
        <dbReference type="ARBA" id="ARBA00022801"/>
    </source>
</evidence>
<dbReference type="GO" id="GO:0042781">
    <property type="term" value="F:3'-tRNA processing endoribonuclease activity"/>
    <property type="evidence" value="ECO:0007669"/>
    <property type="project" value="UniProtKB-UniRule"/>
</dbReference>
<feature type="binding site" evidence="8">
    <location>
        <position position="199"/>
    </location>
    <ligand>
        <name>Zn(2+)</name>
        <dbReference type="ChEBI" id="CHEBI:29105"/>
        <label>2</label>
        <note>catalytic</note>
    </ligand>
</feature>
<accession>A0A1W6K1P9</accession>
<dbReference type="PANTHER" id="PTHR46018">
    <property type="entry name" value="ZINC PHOSPHODIESTERASE ELAC PROTEIN 1"/>
    <property type="match status" value="1"/>
</dbReference>
<comment type="catalytic activity">
    <reaction evidence="8">
        <text>Endonucleolytic cleavage of RNA, removing extra 3' nucleotides from tRNA precursor, generating 3' termini of tRNAs. A 3'-hydroxy group is left at the tRNA terminus and a 5'-phosphoryl group is left at the trailer molecule.</text>
        <dbReference type="EC" id="3.1.26.11"/>
    </reaction>
</comment>
<dbReference type="GeneID" id="41591362"/>
<evidence type="ECO:0000259" key="9">
    <source>
        <dbReference type="Pfam" id="PF12706"/>
    </source>
</evidence>
<evidence type="ECO:0000256" key="3">
    <source>
        <dbReference type="ARBA" id="ARBA00022722"/>
    </source>
</evidence>
<feature type="binding site" evidence="8">
    <location>
        <position position="255"/>
    </location>
    <ligand>
        <name>Zn(2+)</name>
        <dbReference type="ChEBI" id="CHEBI:29105"/>
        <label>2</label>
        <note>catalytic</note>
    </ligand>
</feature>
<dbReference type="Gene3D" id="3.60.15.10">
    <property type="entry name" value="Ribonuclease Z/Hydroxyacylglutathione hydrolase-like"/>
    <property type="match status" value="1"/>
</dbReference>
<feature type="binding site" evidence="8">
    <location>
        <position position="131"/>
    </location>
    <ligand>
        <name>Zn(2+)</name>
        <dbReference type="ChEBI" id="CHEBI:29105"/>
        <label>1</label>
        <note>catalytic</note>
    </ligand>
</feature>
<dbReference type="CDD" id="cd07717">
    <property type="entry name" value="RNaseZ_ZiPD-like_MBL-fold"/>
    <property type="match status" value="1"/>
</dbReference>